<dbReference type="PANTHER" id="PTHR42736:SF1">
    <property type="entry name" value="PROTEIN-GLUTAMINE GAMMA-GLUTAMYLTRANSFERASE"/>
    <property type="match status" value="1"/>
</dbReference>
<dbReference type="InterPro" id="IPR038765">
    <property type="entry name" value="Papain-like_cys_pep_sf"/>
</dbReference>
<feature type="transmembrane region" description="Helical" evidence="2">
    <location>
        <begin position="237"/>
        <end position="255"/>
    </location>
</feature>
<evidence type="ECO:0000313" key="6">
    <source>
        <dbReference type="Proteomes" id="UP000076976"/>
    </source>
</evidence>
<keyword evidence="2" id="KW-0472">Membrane</keyword>
<dbReference type="InterPro" id="IPR002931">
    <property type="entry name" value="Transglutaminase-like"/>
</dbReference>
<protein>
    <recommendedName>
        <fullName evidence="7">Transglutaminase-like domain-containing protein</fullName>
    </recommendedName>
</protein>
<feature type="compositionally biased region" description="Basic residues" evidence="1">
    <location>
        <begin position="784"/>
        <end position="793"/>
    </location>
</feature>
<feature type="transmembrane region" description="Helical" evidence="2">
    <location>
        <begin position="86"/>
        <end position="107"/>
    </location>
</feature>
<keyword evidence="2" id="KW-0812">Transmembrane</keyword>
<dbReference type="Proteomes" id="UP000076976">
    <property type="component" value="Unassembled WGS sequence"/>
</dbReference>
<accession>A0A176QG47</accession>
<comment type="caution">
    <text evidence="5">The sequence shown here is derived from an EMBL/GenBank/DDBJ whole genome shotgun (WGS) entry which is preliminary data.</text>
</comment>
<evidence type="ECO:0000259" key="4">
    <source>
        <dbReference type="Pfam" id="PF11992"/>
    </source>
</evidence>
<dbReference type="EMBL" id="LQZG01000001">
    <property type="protein sequence ID" value="OAB88618.1"/>
    <property type="molecule type" value="Genomic_DNA"/>
</dbReference>
<organism evidence="5 6">
    <name type="scientific">Janibacter melonis</name>
    <dbReference type="NCBI Taxonomy" id="262209"/>
    <lineage>
        <taxon>Bacteria</taxon>
        <taxon>Bacillati</taxon>
        <taxon>Actinomycetota</taxon>
        <taxon>Actinomycetes</taxon>
        <taxon>Micrococcales</taxon>
        <taxon>Intrasporangiaceae</taxon>
        <taxon>Janibacter</taxon>
    </lineage>
</organism>
<evidence type="ECO:0000313" key="5">
    <source>
        <dbReference type="EMBL" id="OAB88618.1"/>
    </source>
</evidence>
<dbReference type="PANTHER" id="PTHR42736">
    <property type="entry name" value="PROTEIN-GLUTAMINE GAMMA-GLUTAMYLTRANSFERASE"/>
    <property type="match status" value="1"/>
</dbReference>
<feature type="region of interest" description="Disordered" evidence="1">
    <location>
        <begin position="770"/>
        <end position="793"/>
    </location>
</feature>
<evidence type="ECO:0000256" key="1">
    <source>
        <dbReference type="SAM" id="MobiDB-lite"/>
    </source>
</evidence>
<dbReference type="AlphaFoldDB" id="A0A176QG47"/>
<dbReference type="SUPFAM" id="SSF54001">
    <property type="entry name" value="Cysteine proteinases"/>
    <property type="match status" value="1"/>
</dbReference>
<evidence type="ECO:0000259" key="3">
    <source>
        <dbReference type="Pfam" id="PF01841"/>
    </source>
</evidence>
<feature type="region of interest" description="Disordered" evidence="1">
    <location>
        <begin position="594"/>
        <end position="630"/>
    </location>
</feature>
<feature type="transmembrane region" description="Helical" evidence="2">
    <location>
        <begin position="640"/>
        <end position="662"/>
    </location>
</feature>
<dbReference type="InterPro" id="IPR021878">
    <property type="entry name" value="TgpA_N"/>
</dbReference>
<feature type="compositionally biased region" description="Pro residues" evidence="1">
    <location>
        <begin position="614"/>
        <end position="624"/>
    </location>
</feature>
<feature type="transmembrane region" description="Helical" evidence="2">
    <location>
        <begin position="36"/>
        <end position="53"/>
    </location>
</feature>
<feature type="compositionally biased region" description="Basic and acidic residues" evidence="1">
    <location>
        <begin position="770"/>
        <end position="783"/>
    </location>
</feature>
<dbReference type="Pfam" id="PF01841">
    <property type="entry name" value="Transglut_core"/>
    <property type="match status" value="1"/>
</dbReference>
<feature type="domain" description="Protein-glutamine gamma-glutamyltransferase TgpA N-terminal" evidence="4">
    <location>
        <begin position="43"/>
        <end position="429"/>
    </location>
</feature>
<feature type="domain" description="Transglutaminase-like" evidence="3">
    <location>
        <begin position="517"/>
        <end position="589"/>
    </location>
</feature>
<feature type="transmembrane region" description="Helical" evidence="2">
    <location>
        <begin position="59"/>
        <end position="79"/>
    </location>
</feature>
<feature type="transmembrane region" description="Helical" evidence="2">
    <location>
        <begin position="149"/>
        <end position="168"/>
    </location>
</feature>
<evidence type="ECO:0008006" key="7">
    <source>
        <dbReference type="Google" id="ProtNLM"/>
    </source>
</evidence>
<keyword evidence="2" id="KW-1133">Transmembrane helix</keyword>
<proteinExistence type="predicted"/>
<sequence>MSVVGAPREGMIKPQLTGGQRVRATLGRMRPGPEHLVDAGFAVLVVALVLVGLRTSVFGTHSLLAGVVGMLLGLVLGHVQATYRWPLVAISALTVVLYLLVGALVVVRDDLRFGVLPTLRTFTDLAGAPIHGWKRWLTLVPPVDADGQMLALVFFVAVVGTLVVYAAARRHRSALLVAAPVLVLLCVVLLMGTQAPASPLVHGVALPVALLAWFALRARRGQERRGRPAPSRFALGGGILAISALVAGLLGPLLGDADPSERSTLRAEVSPVHDLSYLTSPLGEFRSYTEQSPTRLWDTELFRVGGVPVGAPLRLATLDSWDGTTWGVTGLDEAGGDPRRAFQLFGQRVGVSDSAGRTPSEITVEVPEEGYDGPWVPTTGSVQGITLDEPTAERVDGKAWLNLSTDAVLVPSGLQAGDRYTLRTVLTESLGEELPQSLPVARGSLPMGASTDFVEPRLRTWAADESDPWRRFVAVATAMREEGTYTDGLPAISAEGSTSAAYRQLAAEALLVHGPGHGTARLTNFLGHDPLAGDDEQYAAALALMGNRLGIPTRVVLGAVATQDGVVRGRDVHAWVEVQRADRSWYPVMPQTFMPDRETAPPEQMQTWDAPASEPLPPPPPPPVVQSDPTDWSSPRTWPLWAKALAVLVVLPLLFLAIAPLVGGVRRVLRARTGDPDQRVGRAWADLVDEARSMGLDVPLRATRPEQAMALGPPVDAMPVAVAADALVFGERPADPAAVGAWLRDLRAVRRRARRSAGLPAALVARTDPRRVVTHDVPADHAPRRSRRKADRT</sequence>
<dbReference type="RefSeq" id="WP_068270806.1">
    <property type="nucleotide sequence ID" value="NZ_LQZG01000001.1"/>
</dbReference>
<feature type="transmembrane region" description="Helical" evidence="2">
    <location>
        <begin position="175"/>
        <end position="193"/>
    </location>
</feature>
<evidence type="ECO:0000256" key="2">
    <source>
        <dbReference type="SAM" id="Phobius"/>
    </source>
</evidence>
<dbReference type="InterPro" id="IPR052901">
    <property type="entry name" value="Bact_TGase-like"/>
</dbReference>
<keyword evidence="6" id="KW-1185">Reference proteome</keyword>
<reference evidence="5 6" key="1">
    <citation type="submission" date="2016-01" db="EMBL/GenBank/DDBJ databases">
        <title>Janibacter melonis strain CD11_4 genome sequencing and assembly.</title>
        <authorList>
            <person name="Nair G.R."/>
            <person name="Kaur G."/>
            <person name="Chander A.M."/>
            <person name="Mayilraj S."/>
        </authorList>
    </citation>
    <scope>NUCLEOTIDE SEQUENCE [LARGE SCALE GENOMIC DNA]</scope>
    <source>
        <strain evidence="5 6">CD11-4</strain>
    </source>
</reference>
<dbReference type="Pfam" id="PF11992">
    <property type="entry name" value="TgpA_N"/>
    <property type="match status" value="1"/>
</dbReference>
<feature type="transmembrane region" description="Helical" evidence="2">
    <location>
        <begin position="199"/>
        <end position="216"/>
    </location>
</feature>
<dbReference type="STRING" id="262209.AWH69_02110"/>
<name>A0A176QG47_9MICO</name>
<gene>
    <name evidence="5" type="ORF">AWH69_02110</name>
</gene>